<dbReference type="STRING" id="1122949.GCA_000378725_00408"/>
<dbReference type="InterPro" id="IPR014729">
    <property type="entry name" value="Rossmann-like_a/b/a_fold"/>
</dbReference>
<dbReference type="InterPro" id="IPR033947">
    <property type="entry name" value="ETF_alpha_N"/>
</dbReference>
<comment type="similarity">
    <text evidence="1">Belongs to the ETF alpha-subunit/FixB family.</text>
</comment>
<sequence length="332" mass="36454">MSNNIWVVIENAENDLTELSKEMMNKAKAIAKTLNKKLVAVISGYNEEEICKKSIAYGADLVLNCNHKLLKDYTTLPYTKVFNEIIDKYNPYLVIFPASVNGRDLAGRLCAKKNLGLVAECSDLKLDGEDIKFIRPTFDGKLFSDIRVTTKPMFATIGHGAFSPAKYDNENKGEIIEEKVEMTDADILTEILSKIPSQVKESELIFENAKIIVSGGMGLVESKNWHLIEEFADALGASVGASKPICDLGICSSDFQVGVTGKKVSPDIYIAVGISGAIQHINGIKKSKLIIAINSDPNAPIFQIAHYGIVADLFDILPKLTEKINKEKLLDL</sequence>
<dbReference type="PANTHER" id="PTHR43153">
    <property type="entry name" value="ELECTRON TRANSFER FLAVOPROTEIN ALPHA"/>
    <property type="match status" value="1"/>
</dbReference>
<reference evidence="8 9" key="1">
    <citation type="submission" date="2018-06" db="EMBL/GenBank/DDBJ databases">
        <authorList>
            <consortium name="Pathogen Informatics"/>
            <person name="Doyle S."/>
        </authorList>
    </citation>
    <scope>NUCLEOTIDE SEQUENCE [LARGE SCALE GENOMIC DNA]</scope>
    <source>
        <strain evidence="8 9">NCTC13149</strain>
    </source>
</reference>
<dbReference type="AlphaFoldDB" id="A0A379C3C3"/>
<dbReference type="GO" id="GO:0050660">
    <property type="term" value="F:flavin adenine dinucleotide binding"/>
    <property type="evidence" value="ECO:0007669"/>
    <property type="project" value="InterPro"/>
</dbReference>
<keyword evidence="4 6" id="KW-0274">FAD</keyword>
<feature type="binding site" evidence="6">
    <location>
        <begin position="273"/>
        <end position="280"/>
    </location>
    <ligand>
        <name>FAD</name>
        <dbReference type="ChEBI" id="CHEBI:57692"/>
    </ligand>
</feature>
<evidence type="ECO:0000256" key="4">
    <source>
        <dbReference type="ARBA" id="ARBA00022827"/>
    </source>
</evidence>
<dbReference type="CDD" id="cd01715">
    <property type="entry name" value="ETF_alpha"/>
    <property type="match status" value="1"/>
</dbReference>
<evidence type="ECO:0000313" key="8">
    <source>
        <dbReference type="EMBL" id="SUB56832.1"/>
    </source>
</evidence>
<dbReference type="OrthoDB" id="9770286at2"/>
<organism evidence="8 9">
    <name type="scientific">Peptoniphilus lacrimalis</name>
    <dbReference type="NCBI Taxonomy" id="33031"/>
    <lineage>
        <taxon>Bacteria</taxon>
        <taxon>Bacillati</taxon>
        <taxon>Bacillota</taxon>
        <taxon>Tissierellia</taxon>
        <taxon>Tissierellales</taxon>
        <taxon>Peptoniphilaceae</taxon>
        <taxon>Peptoniphilus</taxon>
    </lineage>
</organism>
<evidence type="ECO:0000256" key="6">
    <source>
        <dbReference type="PIRSR" id="PIRSR000089-1"/>
    </source>
</evidence>
<evidence type="ECO:0000256" key="2">
    <source>
        <dbReference type="ARBA" id="ARBA00022448"/>
    </source>
</evidence>
<dbReference type="InterPro" id="IPR014730">
    <property type="entry name" value="ETF_a/b_N"/>
</dbReference>
<name>A0A379C3C3_9FIRM</name>
<feature type="binding site" evidence="6">
    <location>
        <begin position="256"/>
        <end position="260"/>
    </location>
    <ligand>
        <name>FAD</name>
        <dbReference type="ChEBI" id="CHEBI:57692"/>
    </ligand>
</feature>
<dbReference type="InterPro" id="IPR014731">
    <property type="entry name" value="ETF_asu_C"/>
</dbReference>
<keyword evidence="2" id="KW-0813">Transport</keyword>
<dbReference type="Proteomes" id="UP000255517">
    <property type="component" value="Unassembled WGS sequence"/>
</dbReference>
<feature type="binding site" evidence="6">
    <location>
        <position position="294"/>
    </location>
    <ligand>
        <name>FAD</name>
        <dbReference type="ChEBI" id="CHEBI:57692"/>
    </ligand>
</feature>
<dbReference type="Pfam" id="PF00766">
    <property type="entry name" value="ETF_alpha"/>
    <property type="match status" value="1"/>
</dbReference>
<evidence type="ECO:0000256" key="5">
    <source>
        <dbReference type="ARBA" id="ARBA00022982"/>
    </source>
</evidence>
<dbReference type="EMBL" id="UGSZ01000001">
    <property type="protein sequence ID" value="SUB56832.1"/>
    <property type="molecule type" value="Genomic_DNA"/>
</dbReference>
<evidence type="ECO:0000256" key="1">
    <source>
        <dbReference type="ARBA" id="ARBA00005817"/>
    </source>
</evidence>
<accession>A0A379C3C3</accession>
<dbReference type="Gene3D" id="3.40.50.1220">
    <property type="entry name" value="TPP-binding domain"/>
    <property type="match status" value="1"/>
</dbReference>
<dbReference type="InterPro" id="IPR029035">
    <property type="entry name" value="DHS-like_NAD/FAD-binding_dom"/>
</dbReference>
<dbReference type="GO" id="GO:0009055">
    <property type="term" value="F:electron transfer activity"/>
    <property type="evidence" value="ECO:0007669"/>
    <property type="project" value="InterPro"/>
</dbReference>
<keyword evidence="3" id="KW-0285">Flavoprotein</keyword>
<evidence type="ECO:0000313" key="9">
    <source>
        <dbReference type="Proteomes" id="UP000255517"/>
    </source>
</evidence>
<dbReference type="PROSITE" id="PS00696">
    <property type="entry name" value="ETF_ALPHA"/>
    <property type="match status" value="1"/>
</dbReference>
<dbReference type="SMART" id="SM00893">
    <property type="entry name" value="ETF"/>
    <property type="match status" value="1"/>
</dbReference>
<dbReference type="Gene3D" id="3.40.50.620">
    <property type="entry name" value="HUPs"/>
    <property type="match status" value="1"/>
</dbReference>
<comment type="cofactor">
    <cofactor evidence="6">
        <name>FAD</name>
        <dbReference type="ChEBI" id="CHEBI:57692"/>
    </cofactor>
    <text evidence="6">Binds 1 FAD per dimer.</text>
</comment>
<protein>
    <submittedName>
        <fullName evidence="8">Electron transfer flavoprotein large subunit</fullName>
    </submittedName>
</protein>
<dbReference type="RefSeq" id="WP_019034369.1">
    <property type="nucleotide sequence ID" value="NZ_UGSZ01000001.1"/>
</dbReference>
<dbReference type="SUPFAM" id="SSF52467">
    <property type="entry name" value="DHS-like NAD/FAD-binding domain"/>
    <property type="match status" value="1"/>
</dbReference>
<dbReference type="GO" id="GO:0033539">
    <property type="term" value="P:fatty acid beta-oxidation using acyl-CoA dehydrogenase"/>
    <property type="evidence" value="ECO:0007669"/>
    <property type="project" value="TreeGrafter"/>
</dbReference>
<dbReference type="PANTHER" id="PTHR43153:SF1">
    <property type="entry name" value="ELECTRON TRANSFER FLAVOPROTEIN SUBUNIT ALPHA, MITOCHONDRIAL"/>
    <property type="match status" value="1"/>
</dbReference>
<feature type="domain" description="Electron transfer flavoprotein alpha/beta-subunit N-terminal" evidence="7">
    <location>
        <begin position="5"/>
        <end position="191"/>
    </location>
</feature>
<dbReference type="InterPro" id="IPR001308">
    <property type="entry name" value="ETF_a/FixB"/>
</dbReference>
<evidence type="ECO:0000259" key="7">
    <source>
        <dbReference type="SMART" id="SM00893"/>
    </source>
</evidence>
<dbReference type="SUPFAM" id="SSF52402">
    <property type="entry name" value="Adenine nucleotide alpha hydrolases-like"/>
    <property type="match status" value="1"/>
</dbReference>
<proteinExistence type="inferred from homology"/>
<dbReference type="PIRSF" id="PIRSF000089">
    <property type="entry name" value="Electra_flavoP_a"/>
    <property type="match status" value="1"/>
</dbReference>
<gene>
    <name evidence="8" type="primary">etfA_1</name>
    <name evidence="8" type="ORF">NCTC13149_00641</name>
</gene>
<dbReference type="Pfam" id="PF01012">
    <property type="entry name" value="ETF"/>
    <property type="match status" value="1"/>
</dbReference>
<dbReference type="InterPro" id="IPR018206">
    <property type="entry name" value="ETF_asu_C_CS"/>
</dbReference>
<evidence type="ECO:0000256" key="3">
    <source>
        <dbReference type="ARBA" id="ARBA00022630"/>
    </source>
</evidence>
<keyword evidence="5" id="KW-0249">Electron transport</keyword>